<keyword evidence="2" id="KW-1185">Reference proteome</keyword>
<evidence type="ECO:0000313" key="2">
    <source>
        <dbReference type="Proteomes" id="UP000799118"/>
    </source>
</evidence>
<gene>
    <name evidence="1" type="ORF">BT96DRAFT_209677</name>
</gene>
<dbReference type="Proteomes" id="UP000799118">
    <property type="component" value="Unassembled WGS sequence"/>
</dbReference>
<evidence type="ECO:0000313" key="1">
    <source>
        <dbReference type="EMBL" id="KAE9393876.1"/>
    </source>
</evidence>
<dbReference type="AlphaFoldDB" id="A0A6A4H7V6"/>
<name>A0A6A4H7V6_9AGAR</name>
<protein>
    <submittedName>
        <fullName evidence="1">Uncharacterized protein</fullName>
    </submittedName>
</protein>
<dbReference type="SUPFAM" id="SSF52047">
    <property type="entry name" value="RNI-like"/>
    <property type="match status" value="1"/>
</dbReference>
<dbReference type="InterPro" id="IPR032675">
    <property type="entry name" value="LRR_dom_sf"/>
</dbReference>
<organism evidence="1 2">
    <name type="scientific">Gymnopus androsaceus JB14</name>
    <dbReference type="NCBI Taxonomy" id="1447944"/>
    <lineage>
        <taxon>Eukaryota</taxon>
        <taxon>Fungi</taxon>
        <taxon>Dikarya</taxon>
        <taxon>Basidiomycota</taxon>
        <taxon>Agaricomycotina</taxon>
        <taxon>Agaricomycetes</taxon>
        <taxon>Agaricomycetidae</taxon>
        <taxon>Agaricales</taxon>
        <taxon>Marasmiineae</taxon>
        <taxon>Omphalotaceae</taxon>
        <taxon>Gymnopus</taxon>
    </lineage>
</organism>
<dbReference type="Gene3D" id="3.80.10.10">
    <property type="entry name" value="Ribonuclease Inhibitor"/>
    <property type="match status" value="1"/>
</dbReference>
<dbReference type="EMBL" id="ML769562">
    <property type="protein sequence ID" value="KAE9393876.1"/>
    <property type="molecule type" value="Genomic_DNA"/>
</dbReference>
<sequence>MAHGSTVPFEQLPNEILYLIFESSCTDNLIQEYPWPSERLSLPAIAYLPALAISAVCTRWRSLALASPGLWSQFRLEIAPIEKTTVDTQSGFISTLQFYLTRSADSPLQIDLETQGRGHGPRNPLTLDLILAHTTRWKRFSYTGDYDLGRCEGLSEHPSFPVLDQLALRGREMYIQVTDLDCFEHAPKLFAVSTDCLYPAESDLRWEQLTSLDVLEARDENITLLSQCTGLAVLKLRSGSTVSFGSSSISLASLKSFTFVLTRKRKSSLEKILSSFAFPSLTELMLYSEYNSNANIIWPLDAFATFISRSSCILTTLSLSNVIISDLNLIAALRLLPSLANLSTNNLLDPTGGSPLTSHFVSSMHGLSAAPLLPKLQSLSIKLLRTSFDDAAFIGMISSRWMPDPATGLDCLRSLVFHFLDRELDVELYEPLWRLDRMGMRVVITGKDNNCNGP</sequence>
<accession>A0A6A4H7V6</accession>
<proteinExistence type="predicted"/>
<dbReference type="OrthoDB" id="3266451at2759"/>
<reference evidence="1" key="1">
    <citation type="journal article" date="2019" name="Environ. Microbiol.">
        <title>Fungal ecological strategies reflected in gene transcription - a case study of two litter decomposers.</title>
        <authorList>
            <person name="Barbi F."/>
            <person name="Kohler A."/>
            <person name="Barry K."/>
            <person name="Baskaran P."/>
            <person name="Daum C."/>
            <person name="Fauchery L."/>
            <person name="Ihrmark K."/>
            <person name="Kuo A."/>
            <person name="LaButti K."/>
            <person name="Lipzen A."/>
            <person name="Morin E."/>
            <person name="Grigoriev I.V."/>
            <person name="Henrissat B."/>
            <person name="Lindahl B."/>
            <person name="Martin F."/>
        </authorList>
    </citation>
    <scope>NUCLEOTIDE SEQUENCE</scope>
    <source>
        <strain evidence="1">JB14</strain>
    </source>
</reference>